<sequence>MDKKIALLKDKINQANLGGGQVRIDSQHKKGKLTARERIHFLMDEGSFEEIGMLVTHRSTDFGMESEKYLGDGVVTGYGTINGRLTYVFSQDFTVFGGSLSETHAEKICKLMDMAMKNGAPLIGLNDSGGARIQEGVVSLGGYADIFYKNVQASGVIPQLSAIMGPCAGGAVYSPAITDFILMVENTSYMFVTGPNVVKTVTHEEVTSEELGGASTHATKSGVTHFACANEIDAIAHVKKLLSYMPQNCEEMAEPIPYEPGDESRIELNTFMPQNASQPYDIREIISIVTDVDSFLEVHKDFAENIVVGFARLAGRSIGIIANQPAYLAGVLDSNSSTKAARFVRFCDCFNIPLLVFEDVPGFLPGTDQEWNGIITNGAKLLYAFSEATVPRITVITRKAYGGAYDVMNSKHIGADMNYAWPSAEIAVMGAKGAAEIIFKREITSAENPQEKWLEKEKLYSDIFANPYRAAERGFVDEVIEPAQTRIKLIKAFKMLENKVVNNPRKKHGNIPL</sequence>
<dbReference type="RefSeq" id="WP_188411257.1">
    <property type="nucleotide sequence ID" value="NZ_BMDJ01000001.1"/>
</dbReference>
<evidence type="ECO:0000313" key="4">
    <source>
        <dbReference type="Proteomes" id="UP000645390"/>
    </source>
</evidence>
<dbReference type="Pfam" id="PF01039">
    <property type="entry name" value="Carboxyl_trans"/>
    <property type="match status" value="1"/>
</dbReference>
<dbReference type="InterPro" id="IPR051047">
    <property type="entry name" value="AccD/PCCB"/>
</dbReference>
<dbReference type="PROSITE" id="PS50980">
    <property type="entry name" value="COA_CT_NTER"/>
    <property type="match status" value="1"/>
</dbReference>
<dbReference type="PANTHER" id="PTHR43842">
    <property type="entry name" value="PROPIONYL-COA CARBOXYLASE BETA CHAIN"/>
    <property type="match status" value="1"/>
</dbReference>
<reference evidence="4" key="1">
    <citation type="journal article" date="2019" name="Int. J. Syst. Evol. Microbiol.">
        <title>The Global Catalogue of Microorganisms (GCM) 10K type strain sequencing project: providing services to taxonomists for standard genome sequencing and annotation.</title>
        <authorList>
            <consortium name="The Broad Institute Genomics Platform"/>
            <consortium name="The Broad Institute Genome Sequencing Center for Infectious Disease"/>
            <person name="Wu L."/>
            <person name="Ma J."/>
        </authorList>
    </citation>
    <scope>NUCLEOTIDE SEQUENCE [LARGE SCALE GENOMIC DNA]</scope>
    <source>
        <strain evidence="4">CCM 8939</strain>
    </source>
</reference>
<dbReference type="InterPro" id="IPR034733">
    <property type="entry name" value="AcCoA_carboxyl_beta"/>
</dbReference>
<organism evidence="3 4">
    <name type="scientific">Pedobacter mendelii</name>
    <dbReference type="NCBI Taxonomy" id="1908240"/>
    <lineage>
        <taxon>Bacteria</taxon>
        <taxon>Pseudomonadati</taxon>
        <taxon>Bacteroidota</taxon>
        <taxon>Sphingobacteriia</taxon>
        <taxon>Sphingobacteriales</taxon>
        <taxon>Sphingobacteriaceae</taxon>
        <taxon>Pedobacter</taxon>
    </lineage>
</organism>
<evidence type="ECO:0000259" key="1">
    <source>
        <dbReference type="PROSITE" id="PS50980"/>
    </source>
</evidence>
<dbReference type="InterPro" id="IPR029045">
    <property type="entry name" value="ClpP/crotonase-like_dom_sf"/>
</dbReference>
<dbReference type="SUPFAM" id="SSF52096">
    <property type="entry name" value="ClpP/crotonase"/>
    <property type="match status" value="2"/>
</dbReference>
<evidence type="ECO:0000259" key="2">
    <source>
        <dbReference type="PROSITE" id="PS50989"/>
    </source>
</evidence>
<dbReference type="Gene3D" id="3.90.226.10">
    <property type="entry name" value="2-enoyl-CoA Hydratase, Chain A, domain 1"/>
    <property type="match status" value="2"/>
</dbReference>
<evidence type="ECO:0000313" key="3">
    <source>
        <dbReference type="EMBL" id="GGI22053.1"/>
    </source>
</evidence>
<keyword evidence="4" id="KW-1185">Reference proteome</keyword>
<comment type="caution">
    <text evidence="3">The sequence shown here is derived from an EMBL/GenBank/DDBJ whole genome shotgun (WGS) entry which is preliminary data.</text>
</comment>
<name>A0ABQ2BE91_9SPHI</name>
<dbReference type="InterPro" id="IPR011762">
    <property type="entry name" value="COA_CT_N"/>
</dbReference>
<feature type="domain" description="CoA carboxyltransferase N-terminal" evidence="1">
    <location>
        <begin position="1"/>
        <end position="257"/>
    </location>
</feature>
<gene>
    <name evidence="3" type="primary">pccB</name>
    <name evidence="3" type="ORF">GCM10008119_00720</name>
</gene>
<dbReference type="EMBL" id="BMDJ01000001">
    <property type="protein sequence ID" value="GGI22053.1"/>
    <property type="molecule type" value="Genomic_DNA"/>
</dbReference>
<dbReference type="PROSITE" id="PS50989">
    <property type="entry name" value="COA_CT_CTER"/>
    <property type="match status" value="1"/>
</dbReference>
<feature type="domain" description="CoA carboxyltransferase C-terminal" evidence="2">
    <location>
        <begin position="260"/>
        <end position="506"/>
    </location>
</feature>
<dbReference type="Proteomes" id="UP000645390">
    <property type="component" value="Unassembled WGS sequence"/>
</dbReference>
<dbReference type="PANTHER" id="PTHR43842:SF2">
    <property type="entry name" value="PROPIONYL-COA CARBOXYLASE BETA CHAIN, MITOCHONDRIAL"/>
    <property type="match status" value="1"/>
</dbReference>
<accession>A0ABQ2BE91</accession>
<protein>
    <submittedName>
        <fullName evidence="3">Methylmalonyl-CoA carboxyltransferase</fullName>
    </submittedName>
</protein>
<dbReference type="InterPro" id="IPR011763">
    <property type="entry name" value="COA_CT_C"/>
</dbReference>
<proteinExistence type="predicted"/>